<dbReference type="AlphaFoldDB" id="A0A0F8ZC39"/>
<organism evidence="1">
    <name type="scientific">marine sediment metagenome</name>
    <dbReference type="NCBI Taxonomy" id="412755"/>
    <lineage>
        <taxon>unclassified sequences</taxon>
        <taxon>metagenomes</taxon>
        <taxon>ecological metagenomes</taxon>
    </lineage>
</organism>
<dbReference type="SUPFAM" id="SSF53756">
    <property type="entry name" value="UDP-Glycosyltransferase/glycogen phosphorylase"/>
    <property type="match status" value="1"/>
</dbReference>
<accession>A0A0F8ZC39</accession>
<reference evidence="1" key="1">
    <citation type="journal article" date="2015" name="Nature">
        <title>Complex archaea that bridge the gap between prokaryotes and eukaryotes.</title>
        <authorList>
            <person name="Spang A."/>
            <person name="Saw J.H."/>
            <person name="Jorgensen S.L."/>
            <person name="Zaremba-Niedzwiedzka K."/>
            <person name="Martijn J."/>
            <person name="Lind A.E."/>
            <person name="van Eijk R."/>
            <person name="Schleper C."/>
            <person name="Guy L."/>
            <person name="Ettema T.J."/>
        </authorList>
    </citation>
    <scope>NUCLEOTIDE SEQUENCE</scope>
</reference>
<evidence type="ECO:0000313" key="1">
    <source>
        <dbReference type="EMBL" id="KKK64049.1"/>
    </source>
</evidence>
<sequence>MFHSTFCISFPLSQFTLAFNRRPHFRHISLGLHRLDFLQLLNQSHEMEPLEQLEYHICGHQVLTHELGYLAWLCRWRGECQLAKALDTLELAHQHGHIVGNLGNLGRNQAVELLTLCPVHAGEDVEINEVTGQFGSCSIALNCGFPKTTKEIGSVDKNIDRPFDPSSGCNIVDCVCVSGVKSICDEEINRVLTDQISDILFTTEKSAMINLKREGISSDK</sequence>
<feature type="non-terminal residue" evidence="1">
    <location>
        <position position="220"/>
    </location>
</feature>
<dbReference type="Gene3D" id="3.40.50.2000">
    <property type="entry name" value="Glycogen Phosphorylase B"/>
    <property type="match status" value="1"/>
</dbReference>
<protein>
    <submittedName>
        <fullName evidence="1">Uncharacterized protein</fullName>
    </submittedName>
</protein>
<gene>
    <name evidence="1" type="ORF">LCGC14_2988150</name>
</gene>
<comment type="caution">
    <text evidence="1">The sequence shown here is derived from an EMBL/GenBank/DDBJ whole genome shotgun (WGS) entry which is preliminary data.</text>
</comment>
<name>A0A0F8ZC39_9ZZZZ</name>
<proteinExistence type="predicted"/>
<dbReference type="EMBL" id="LAZR01061207">
    <property type="protein sequence ID" value="KKK64049.1"/>
    <property type="molecule type" value="Genomic_DNA"/>
</dbReference>